<accession>A0ABR2U3H1</accession>
<evidence type="ECO:0000313" key="2">
    <source>
        <dbReference type="Proteomes" id="UP001396334"/>
    </source>
</evidence>
<comment type="caution">
    <text evidence="1">The sequence shown here is derived from an EMBL/GenBank/DDBJ whole genome shotgun (WGS) entry which is preliminary data.</text>
</comment>
<dbReference type="EMBL" id="JBBPBN010000003">
    <property type="protein sequence ID" value="KAK9044174.1"/>
    <property type="molecule type" value="Genomic_DNA"/>
</dbReference>
<sequence length="78" mass="8524">MHGGIGYVNRFGSSPSHGQGSLKLVKLAYKLSQVMNYQTGPKEARKVLKLGKRLGVEIIGDEQEVVKEIARLELGEAD</sequence>
<organism evidence="1 2">
    <name type="scientific">Hibiscus sabdariffa</name>
    <name type="common">roselle</name>
    <dbReference type="NCBI Taxonomy" id="183260"/>
    <lineage>
        <taxon>Eukaryota</taxon>
        <taxon>Viridiplantae</taxon>
        <taxon>Streptophyta</taxon>
        <taxon>Embryophyta</taxon>
        <taxon>Tracheophyta</taxon>
        <taxon>Spermatophyta</taxon>
        <taxon>Magnoliopsida</taxon>
        <taxon>eudicotyledons</taxon>
        <taxon>Gunneridae</taxon>
        <taxon>Pentapetalae</taxon>
        <taxon>rosids</taxon>
        <taxon>malvids</taxon>
        <taxon>Malvales</taxon>
        <taxon>Malvaceae</taxon>
        <taxon>Malvoideae</taxon>
        <taxon>Hibiscus</taxon>
    </lineage>
</organism>
<protein>
    <submittedName>
        <fullName evidence="1">Uncharacterized protein</fullName>
    </submittedName>
</protein>
<gene>
    <name evidence="1" type="ORF">V6N11_072490</name>
</gene>
<evidence type="ECO:0000313" key="1">
    <source>
        <dbReference type="EMBL" id="KAK9044174.1"/>
    </source>
</evidence>
<name>A0ABR2U3H1_9ROSI</name>
<dbReference type="Proteomes" id="UP001396334">
    <property type="component" value="Unassembled WGS sequence"/>
</dbReference>
<proteinExistence type="predicted"/>
<keyword evidence="2" id="KW-1185">Reference proteome</keyword>
<reference evidence="1 2" key="1">
    <citation type="journal article" date="2024" name="G3 (Bethesda)">
        <title>Genome assembly of Hibiscus sabdariffa L. provides insights into metabolisms of medicinal natural products.</title>
        <authorList>
            <person name="Kim T."/>
        </authorList>
    </citation>
    <scope>NUCLEOTIDE SEQUENCE [LARGE SCALE GENOMIC DNA]</scope>
    <source>
        <strain evidence="1">TK-2024</strain>
        <tissue evidence="1">Old leaves</tissue>
    </source>
</reference>